<gene>
    <name evidence="2" type="ORF">Fot_02404</name>
</gene>
<protein>
    <submittedName>
        <fullName evidence="2">Uncharacterized protein</fullName>
    </submittedName>
</protein>
<dbReference type="AlphaFoldDB" id="A0ABD1X7N0"/>
<reference evidence="3" key="1">
    <citation type="submission" date="2024-07" db="EMBL/GenBank/DDBJ databases">
        <title>Two chromosome-level genome assemblies of Korean endemic species Abeliophyllum distichum and Forsythia ovata (Oleaceae).</title>
        <authorList>
            <person name="Jang H."/>
        </authorList>
    </citation>
    <scope>NUCLEOTIDE SEQUENCE [LARGE SCALE GENOMIC DNA]</scope>
</reference>
<dbReference type="Proteomes" id="UP001604277">
    <property type="component" value="Unassembled WGS sequence"/>
</dbReference>
<comment type="caution">
    <text evidence="2">The sequence shown here is derived from an EMBL/GenBank/DDBJ whole genome shotgun (WGS) entry which is preliminary data.</text>
</comment>
<keyword evidence="3" id="KW-1185">Reference proteome</keyword>
<dbReference type="EMBL" id="JBFOLJ010000001">
    <property type="protein sequence ID" value="KAL2557665.1"/>
    <property type="molecule type" value="Genomic_DNA"/>
</dbReference>
<evidence type="ECO:0000313" key="3">
    <source>
        <dbReference type="Proteomes" id="UP001604277"/>
    </source>
</evidence>
<feature type="compositionally biased region" description="Polar residues" evidence="1">
    <location>
        <begin position="108"/>
        <end position="118"/>
    </location>
</feature>
<feature type="region of interest" description="Disordered" evidence="1">
    <location>
        <begin position="96"/>
        <end position="120"/>
    </location>
</feature>
<evidence type="ECO:0000313" key="2">
    <source>
        <dbReference type="EMBL" id="KAL2557665.1"/>
    </source>
</evidence>
<proteinExistence type="predicted"/>
<accession>A0ABD1X7N0</accession>
<sequence length="175" mass="18996">MKITQSSNKSITTSIFSRRRLTAAATSVFSRDCLSSISPSKEEQETLPLGLVPVATAHSESHGFEGTQDGLQEWYGDDVVQTDVASQNSNQCQAAVTKGKLQPRRSHQSAANATSEPSPSEFYFIPTPGIVPRNDNLCNAVGPPAVVVGSKILVKASQWTAWLMICSRWKKMSKL</sequence>
<evidence type="ECO:0000256" key="1">
    <source>
        <dbReference type="SAM" id="MobiDB-lite"/>
    </source>
</evidence>
<organism evidence="2 3">
    <name type="scientific">Forsythia ovata</name>
    <dbReference type="NCBI Taxonomy" id="205694"/>
    <lineage>
        <taxon>Eukaryota</taxon>
        <taxon>Viridiplantae</taxon>
        <taxon>Streptophyta</taxon>
        <taxon>Embryophyta</taxon>
        <taxon>Tracheophyta</taxon>
        <taxon>Spermatophyta</taxon>
        <taxon>Magnoliopsida</taxon>
        <taxon>eudicotyledons</taxon>
        <taxon>Gunneridae</taxon>
        <taxon>Pentapetalae</taxon>
        <taxon>asterids</taxon>
        <taxon>lamiids</taxon>
        <taxon>Lamiales</taxon>
        <taxon>Oleaceae</taxon>
        <taxon>Forsythieae</taxon>
        <taxon>Forsythia</taxon>
    </lineage>
</organism>
<name>A0ABD1X7N0_9LAMI</name>